<sequence length="678" mass="75604">MSNDIEMTGDNIEKVAILDAGAQYGKVIDRRVRELFIHSVILPLNSSPANLKKLNVKAVIISGGPGSVFEENAPNWDASILNSGIPILGICYGMQLINRDTGGRVVSGEVREDGQFRVKIEKSLLYEGLAEEENFLLTHKDICVEIAPEYRQNASHGNICVGIENEAKKIYGVQFHPEVDLSTNGKIVIFNFLTKIAGCTQNFTLQCRQTSCLNEIREAVGKNNVLSLVSGGVDSTVCTILLQKAIGVERVIAVHIDNGFLRKDESEKVKQLYEYHGLKLHVYNEKHHFLHSSTRIPKKTETGTVNIQVGPLHSVTDPEEKRKIIGDTFIEVCERILNDLKLDPETTLLAQGTLRPDLIESASHLASGNACTIKTHHNDTNMVRQLREKGRIVEPLKDFHKDEVRALGRQLGVPHALVNRHPFPGPGLAIRVLCAEETFMCKNFSEINNILNFTVNFSNALKKPHPLLNRILNGLPLVDIEMLKEVSSRCSFSSILLPIKTVGVQGDVRTYSYVAALSSDDEYPCWESLMKLAKVIPRVCAVNRVVYVFGGTIKYPVNEITYTTLTEPVLETLRQADYLVNETIFEHGLVEKITQMPIILIPVHFDVDPVSRNPVCQRSIVIRPFITNDFMTGFAAQPGKDIPIKVLQEIVRKINTVPGISRVLYDLTSKPPGTVEWE</sequence>
<dbReference type="InterPro" id="IPR014729">
    <property type="entry name" value="Rossmann-like_a/b/a_fold"/>
</dbReference>
<keyword evidence="4 10" id="KW-0547">Nucleotide-binding</keyword>
<evidence type="ECO:0000256" key="2">
    <source>
        <dbReference type="ARBA" id="ARBA00012746"/>
    </source>
</evidence>
<keyword evidence="6 10" id="KW-0658">Purine biosynthesis</keyword>
<comment type="pathway">
    <text evidence="1">Purine metabolism; GMP biosynthesis; GMP from XMP (L-Gln route): step 1/1.</text>
</comment>
<dbReference type="PRINTS" id="PR00097">
    <property type="entry name" value="ANTSNTHASEII"/>
</dbReference>
<dbReference type="EC" id="6.3.5.2" evidence="2"/>
<dbReference type="InterPro" id="IPR025777">
    <property type="entry name" value="GMPS_ATP_PPase_dom"/>
</dbReference>
<dbReference type="PANTHER" id="PTHR11922:SF2">
    <property type="entry name" value="GMP SYNTHASE [GLUTAMINE-HYDROLYZING]"/>
    <property type="match status" value="1"/>
</dbReference>
<dbReference type="Gene3D" id="3.30.300.10">
    <property type="match status" value="2"/>
</dbReference>
<dbReference type="InterPro" id="IPR029062">
    <property type="entry name" value="Class_I_gatase-like"/>
</dbReference>
<dbReference type="PROSITE" id="PS51273">
    <property type="entry name" value="GATASE_TYPE_1"/>
    <property type="match status" value="1"/>
</dbReference>
<evidence type="ECO:0000256" key="1">
    <source>
        <dbReference type="ARBA" id="ARBA00005153"/>
    </source>
</evidence>
<keyword evidence="3" id="KW-0436">Ligase</keyword>
<feature type="domain" description="GMPS ATP-PPase" evidence="11">
    <location>
        <begin position="203"/>
        <end position="420"/>
    </location>
</feature>
<feature type="binding site" evidence="10">
    <location>
        <begin position="230"/>
        <end position="236"/>
    </location>
    <ligand>
        <name>ATP</name>
        <dbReference type="ChEBI" id="CHEBI:30616"/>
    </ligand>
</feature>
<evidence type="ECO:0000259" key="11">
    <source>
        <dbReference type="PROSITE" id="PS51553"/>
    </source>
</evidence>
<dbReference type="InterPro" id="IPR022310">
    <property type="entry name" value="NAD/GMP_synthase"/>
</dbReference>
<evidence type="ECO:0000256" key="8">
    <source>
        <dbReference type="ARBA" id="ARBA00022962"/>
    </source>
</evidence>
<dbReference type="InterPro" id="IPR001674">
    <property type="entry name" value="GMP_synth_C"/>
</dbReference>
<dbReference type="PROSITE" id="PS51553">
    <property type="entry name" value="GMPS_ATP_PPASE"/>
    <property type="match status" value="1"/>
</dbReference>
<dbReference type="InterPro" id="IPR004739">
    <property type="entry name" value="GMP_synth_GATase"/>
</dbReference>
<evidence type="ECO:0000256" key="4">
    <source>
        <dbReference type="ARBA" id="ARBA00022741"/>
    </source>
</evidence>
<accession>A0ABM4D5H2</accession>
<evidence type="ECO:0000313" key="13">
    <source>
        <dbReference type="RefSeq" id="XP_065669536.1"/>
    </source>
</evidence>
<dbReference type="RefSeq" id="XP_065669536.1">
    <property type="nucleotide sequence ID" value="XM_065813464.1"/>
</dbReference>
<keyword evidence="5 10" id="KW-0332">GMP biosynthesis</keyword>
<dbReference type="Pfam" id="PF00958">
    <property type="entry name" value="GMP_synt_C"/>
    <property type="match status" value="1"/>
</dbReference>
<dbReference type="InterPro" id="IPR017926">
    <property type="entry name" value="GATASE"/>
</dbReference>
<dbReference type="SUPFAM" id="SSF54810">
    <property type="entry name" value="GMP synthetase C-terminal dimerisation domain"/>
    <property type="match status" value="2"/>
</dbReference>
<dbReference type="Pfam" id="PF02540">
    <property type="entry name" value="NAD_synthase"/>
    <property type="match status" value="1"/>
</dbReference>
<dbReference type="NCBIfam" id="NF000848">
    <property type="entry name" value="PRK00074.1"/>
    <property type="match status" value="1"/>
</dbReference>
<dbReference type="Pfam" id="PF00117">
    <property type="entry name" value="GATase"/>
    <property type="match status" value="1"/>
</dbReference>
<protein>
    <recommendedName>
        <fullName evidence="2">GMP synthase (glutamine-hydrolyzing)</fullName>
        <ecNumber evidence="2">6.3.5.2</ecNumber>
    </recommendedName>
    <alternativeName>
        <fullName evidence="9">Glutamine amidotransferase</fullName>
    </alternativeName>
</protein>
<dbReference type="CDD" id="cd01742">
    <property type="entry name" value="GATase1_GMP_Synthase"/>
    <property type="match status" value="1"/>
</dbReference>
<evidence type="ECO:0000256" key="5">
    <source>
        <dbReference type="ARBA" id="ARBA00022749"/>
    </source>
</evidence>
<dbReference type="SUPFAM" id="SSF52402">
    <property type="entry name" value="Adenine nucleotide alpha hydrolases-like"/>
    <property type="match status" value="1"/>
</dbReference>
<dbReference type="Gene3D" id="3.40.50.880">
    <property type="match status" value="1"/>
</dbReference>
<evidence type="ECO:0000256" key="9">
    <source>
        <dbReference type="ARBA" id="ARBA00031356"/>
    </source>
</evidence>
<keyword evidence="7 10" id="KW-0067">ATP-binding</keyword>
<dbReference type="Gene3D" id="3.40.50.620">
    <property type="entry name" value="HUPs"/>
    <property type="match status" value="1"/>
</dbReference>
<keyword evidence="12" id="KW-1185">Reference proteome</keyword>
<dbReference type="SUPFAM" id="SSF52317">
    <property type="entry name" value="Class I glutamine amidotransferase-like"/>
    <property type="match status" value="1"/>
</dbReference>
<dbReference type="PANTHER" id="PTHR11922">
    <property type="entry name" value="GMP SYNTHASE-RELATED"/>
    <property type="match status" value="1"/>
</dbReference>
<evidence type="ECO:0000256" key="7">
    <source>
        <dbReference type="ARBA" id="ARBA00022840"/>
    </source>
</evidence>
<dbReference type="CDD" id="cd01997">
    <property type="entry name" value="GMP_synthase_C"/>
    <property type="match status" value="1"/>
</dbReference>
<organism evidence="12 13">
    <name type="scientific">Hydra vulgaris</name>
    <name type="common">Hydra</name>
    <name type="synonym">Hydra attenuata</name>
    <dbReference type="NCBI Taxonomy" id="6087"/>
    <lineage>
        <taxon>Eukaryota</taxon>
        <taxon>Metazoa</taxon>
        <taxon>Cnidaria</taxon>
        <taxon>Hydrozoa</taxon>
        <taxon>Hydroidolina</taxon>
        <taxon>Anthoathecata</taxon>
        <taxon>Aplanulata</taxon>
        <taxon>Hydridae</taxon>
        <taxon>Hydra</taxon>
    </lineage>
</organism>
<reference evidence="13" key="1">
    <citation type="submission" date="2025-08" db="UniProtKB">
        <authorList>
            <consortium name="RefSeq"/>
        </authorList>
    </citation>
    <scope>IDENTIFICATION</scope>
</reference>
<dbReference type="GeneID" id="100200721"/>
<evidence type="ECO:0000256" key="3">
    <source>
        <dbReference type="ARBA" id="ARBA00022598"/>
    </source>
</evidence>
<evidence type="ECO:0000313" key="12">
    <source>
        <dbReference type="Proteomes" id="UP001652625"/>
    </source>
</evidence>
<gene>
    <name evidence="13" type="primary">LOC100200721</name>
</gene>
<dbReference type="PRINTS" id="PR00096">
    <property type="entry name" value="GATASE"/>
</dbReference>
<proteinExistence type="predicted"/>
<name>A0ABM4D5H2_HYDVU</name>
<evidence type="ECO:0000256" key="10">
    <source>
        <dbReference type="PROSITE-ProRule" id="PRU00886"/>
    </source>
</evidence>
<dbReference type="Proteomes" id="UP001652625">
    <property type="component" value="Chromosome 12"/>
</dbReference>
<evidence type="ECO:0000256" key="6">
    <source>
        <dbReference type="ARBA" id="ARBA00022755"/>
    </source>
</evidence>
<keyword evidence="8" id="KW-0315">Glutamine amidotransferase</keyword>